<gene>
    <name evidence="3" type="ORF">VFH_I311080</name>
</gene>
<name>A0AAV0YPJ6_VICFA</name>
<dbReference type="SUPFAM" id="SSF52047">
    <property type="entry name" value="RNI-like"/>
    <property type="match status" value="1"/>
</dbReference>
<protein>
    <recommendedName>
        <fullName evidence="2">Disease resistance protein At4g27190-like leucine-rich repeats domain-containing protein</fullName>
    </recommendedName>
</protein>
<sequence>MLKRFLKCFNLKPTTSVSVTERIYRWDAKRLNFSTLDIYGLSIFEQLPDEVLHGLRSLKKLSIVRCEKFKLSESFQYLTCLEKLIIQSCSKIEGLHEALQHMIALQSLSLSDLPNLASLPNDLLGNLGLLQELEISNCPKLVCLPMSIQHLTSLKQLGISDCSELGKRCKENTGEDWHKIAHIQHIQVKNQSHEARVIFRAG</sequence>
<evidence type="ECO:0000313" key="4">
    <source>
        <dbReference type="Proteomes" id="UP001157006"/>
    </source>
</evidence>
<dbReference type="Pfam" id="PF23247">
    <property type="entry name" value="LRR_RPS2"/>
    <property type="match status" value="1"/>
</dbReference>
<evidence type="ECO:0000256" key="1">
    <source>
        <dbReference type="ARBA" id="ARBA00022821"/>
    </source>
</evidence>
<keyword evidence="1" id="KW-0611">Plant defense</keyword>
<accession>A0AAV0YPJ6</accession>
<dbReference type="PANTHER" id="PTHR36766">
    <property type="entry name" value="PLANT BROAD-SPECTRUM MILDEW RESISTANCE PROTEIN RPW8"/>
    <property type="match status" value="1"/>
</dbReference>
<dbReference type="Gene3D" id="3.80.10.10">
    <property type="entry name" value="Ribonuclease Inhibitor"/>
    <property type="match status" value="1"/>
</dbReference>
<dbReference type="PANTHER" id="PTHR36766:SF42">
    <property type="entry name" value="NB-ARC DOMAIN DISEASE RESISTANCE PROTEIN"/>
    <property type="match status" value="1"/>
</dbReference>
<dbReference type="EMBL" id="OX451736">
    <property type="protein sequence ID" value="CAI8587671.1"/>
    <property type="molecule type" value="Genomic_DNA"/>
</dbReference>
<keyword evidence="4" id="KW-1185">Reference proteome</keyword>
<dbReference type="InterPro" id="IPR057135">
    <property type="entry name" value="At4g27190-like_LRR"/>
</dbReference>
<dbReference type="InterPro" id="IPR032675">
    <property type="entry name" value="LRR_dom_sf"/>
</dbReference>
<reference evidence="3 4" key="1">
    <citation type="submission" date="2023-01" db="EMBL/GenBank/DDBJ databases">
        <authorList>
            <person name="Kreplak J."/>
        </authorList>
    </citation>
    <scope>NUCLEOTIDE SEQUENCE [LARGE SCALE GENOMIC DNA]</scope>
</reference>
<proteinExistence type="predicted"/>
<evidence type="ECO:0000313" key="3">
    <source>
        <dbReference type="EMBL" id="CAI8587671.1"/>
    </source>
</evidence>
<dbReference type="AlphaFoldDB" id="A0AAV0YPJ6"/>
<evidence type="ECO:0000259" key="2">
    <source>
        <dbReference type="Pfam" id="PF23247"/>
    </source>
</evidence>
<dbReference type="GO" id="GO:0006952">
    <property type="term" value="P:defense response"/>
    <property type="evidence" value="ECO:0007669"/>
    <property type="project" value="UniProtKB-KW"/>
</dbReference>
<organism evidence="3 4">
    <name type="scientific">Vicia faba</name>
    <name type="common">Broad bean</name>
    <name type="synonym">Faba vulgaris</name>
    <dbReference type="NCBI Taxonomy" id="3906"/>
    <lineage>
        <taxon>Eukaryota</taxon>
        <taxon>Viridiplantae</taxon>
        <taxon>Streptophyta</taxon>
        <taxon>Embryophyta</taxon>
        <taxon>Tracheophyta</taxon>
        <taxon>Spermatophyta</taxon>
        <taxon>Magnoliopsida</taxon>
        <taxon>eudicotyledons</taxon>
        <taxon>Gunneridae</taxon>
        <taxon>Pentapetalae</taxon>
        <taxon>rosids</taxon>
        <taxon>fabids</taxon>
        <taxon>Fabales</taxon>
        <taxon>Fabaceae</taxon>
        <taxon>Papilionoideae</taxon>
        <taxon>50 kb inversion clade</taxon>
        <taxon>NPAAA clade</taxon>
        <taxon>Hologalegina</taxon>
        <taxon>IRL clade</taxon>
        <taxon>Fabeae</taxon>
        <taxon>Vicia</taxon>
    </lineage>
</organism>
<feature type="domain" description="Disease resistance protein At4g27190-like leucine-rich repeats" evidence="2">
    <location>
        <begin position="54"/>
        <end position="162"/>
    </location>
</feature>
<dbReference type="Proteomes" id="UP001157006">
    <property type="component" value="Chromosome 1L"/>
</dbReference>